<dbReference type="STRING" id="1121391.SAMN02745206_00666"/>
<dbReference type="InterPro" id="IPR029149">
    <property type="entry name" value="Creatin/AminoP/Spt16_N"/>
</dbReference>
<dbReference type="InterPro" id="IPR050659">
    <property type="entry name" value="Peptidase_M24B"/>
</dbReference>
<evidence type="ECO:0000313" key="4">
    <source>
        <dbReference type="Proteomes" id="UP000184076"/>
    </source>
</evidence>
<dbReference type="PANTHER" id="PTHR46112:SF2">
    <property type="entry name" value="XAA-PRO AMINOPEPTIDASE P-RELATED"/>
    <property type="match status" value="1"/>
</dbReference>
<keyword evidence="3" id="KW-0378">Hydrolase</keyword>
<accession>A0A1M4VHH4</accession>
<dbReference type="GO" id="GO:0004177">
    <property type="term" value="F:aminopeptidase activity"/>
    <property type="evidence" value="ECO:0007669"/>
    <property type="project" value="UniProtKB-KW"/>
</dbReference>
<dbReference type="InterPro" id="IPR000994">
    <property type="entry name" value="Pept_M24"/>
</dbReference>
<reference evidence="4" key="1">
    <citation type="submission" date="2016-11" db="EMBL/GenBank/DDBJ databases">
        <authorList>
            <person name="Varghese N."/>
            <person name="Submissions S."/>
        </authorList>
    </citation>
    <scope>NUCLEOTIDE SEQUENCE [LARGE SCALE GENOMIC DNA]</scope>
    <source>
        <strain evidence="4">DSM 9756</strain>
    </source>
</reference>
<sequence>MRIVPSEEIAGRLVTFQAGLKKLEVQGAVIRQNTDLYYFTGTVQDGYLIVPAEGKPVFAVRRDVRRAEEQSPLRPIVPLGNLKELPALVDEAVGAPAPRTLGLELDVLPAATFFFFDEKLFPKDHLVDVGGLIRQVRMVKSAWELSMMREAARISHAVARAVPNLVREGMSEWDLMAELQRVALLHGHLGFSRVRAFNLEIFFGHILSGPEAATPSYADSPTGGPGVSPAFGQGSGARALKRGDLISVDTMMNRHGYLNDQTRNFSLGEPHPQLRETYDLCRDLHQWLKENAKPGAVTGELYDAALELVKKAGRLENFMGPGGSGVSFLAHGLGLEVDEFPFIARGQKMVLQEGMTLAFEPKWAIPGVGIAGFENTYVVTPDGLESLNITPEDLVVIS</sequence>
<dbReference type="SUPFAM" id="SSF55920">
    <property type="entry name" value="Creatinase/aminopeptidase"/>
    <property type="match status" value="1"/>
</dbReference>
<gene>
    <name evidence="3" type="ORF">SAMN02745206_00666</name>
</gene>
<evidence type="ECO:0000313" key="3">
    <source>
        <dbReference type="EMBL" id="SHE68471.1"/>
    </source>
</evidence>
<protein>
    <submittedName>
        <fullName evidence="3">Xaa-Pro aminopeptidase</fullName>
    </submittedName>
</protein>
<dbReference type="Pfam" id="PF01321">
    <property type="entry name" value="Creatinase_N"/>
    <property type="match status" value="1"/>
</dbReference>
<feature type="domain" description="Peptidase M24" evidence="1">
    <location>
        <begin position="147"/>
        <end position="380"/>
    </location>
</feature>
<name>A0A1M4VHH4_9BACT</name>
<dbReference type="Gene3D" id="3.40.350.10">
    <property type="entry name" value="Creatinase/prolidase N-terminal domain"/>
    <property type="match status" value="1"/>
</dbReference>
<keyword evidence="4" id="KW-1185">Reference proteome</keyword>
<keyword evidence="3" id="KW-0645">Protease</keyword>
<dbReference type="InterPro" id="IPR036005">
    <property type="entry name" value="Creatinase/aminopeptidase-like"/>
</dbReference>
<keyword evidence="3" id="KW-0031">Aminopeptidase</keyword>
<dbReference type="AlphaFoldDB" id="A0A1M4VHH4"/>
<dbReference type="Proteomes" id="UP000184076">
    <property type="component" value="Unassembled WGS sequence"/>
</dbReference>
<dbReference type="OrthoDB" id="9806388at2"/>
<evidence type="ECO:0000259" key="1">
    <source>
        <dbReference type="Pfam" id="PF00557"/>
    </source>
</evidence>
<evidence type="ECO:0000259" key="2">
    <source>
        <dbReference type="Pfam" id="PF01321"/>
    </source>
</evidence>
<feature type="domain" description="Creatinase N-terminal" evidence="2">
    <location>
        <begin position="12"/>
        <end position="139"/>
    </location>
</feature>
<dbReference type="PANTHER" id="PTHR46112">
    <property type="entry name" value="AMINOPEPTIDASE"/>
    <property type="match status" value="1"/>
</dbReference>
<proteinExistence type="predicted"/>
<dbReference type="Pfam" id="PF00557">
    <property type="entry name" value="Peptidase_M24"/>
    <property type="match status" value="1"/>
</dbReference>
<dbReference type="RefSeq" id="WP_073036930.1">
    <property type="nucleotide sequence ID" value="NZ_FQVB01000006.1"/>
</dbReference>
<dbReference type="Gene3D" id="3.90.230.10">
    <property type="entry name" value="Creatinase/methionine aminopeptidase superfamily"/>
    <property type="match status" value="1"/>
</dbReference>
<dbReference type="InterPro" id="IPR000587">
    <property type="entry name" value="Creatinase_N"/>
</dbReference>
<dbReference type="CDD" id="cd01066">
    <property type="entry name" value="APP_MetAP"/>
    <property type="match status" value="1"/>
</dbReference>
<dbReference type="EMBL" id="FQVB01000006">
    <property type="protein sequence ID" value="SHE68471.1"/>
    <property type="molecule type" value="Genomic_DNA"/>
</dbReference>
<organism evidence="3 4">
    <name type="scientific">Desulfacinum infernum DSM 9756</name>
    <dbReference type="NCBI Taxonomy" id="1121391"/>
    <lineage>
        <taxon>Bacteria</taxon>
        <taxon>Pseudomonadati</taxon>
        <taxon>Thermodesulfobacteriota</taxon>
        <taxon>Syntrophobacteria</taxon>
        <taxon>Syntrophobacterales</taxon>
        <taxon>Syntrophobacteraceae</taxon>
        <taxon>Desulfacinum</taxon>
    </lineage>
</organism>
<dbReference type="SUPFAM" id="SSF53092">
    <property type="entry name" value="Creatinase/prolidase N-terminal domain"/>
    <property type="match status" value="1"/>
</dbReference>